<accession>A0A6N6MY76</accession>
<gene>
    <name evidence="1" type="ORF">F8A88_15465</name>
</gene>
<protein>
    <submittedName>
        <fullName evidence="1">Uncharacterized protein</fullName>
    </submittedName>
</protein>
<sequence length="93" mass="10594">MALGNQGKGSRFADKKQVVEIVEENSEKNLDAPHGRESKLPLKLRGFKIDKNTFDRLQNYVVYKKQTAEDGINYNNSYVVRVAIAEYLAKKGF</sequence>
<keyword evidence="2" id="KW-1185">Reference proteome</keyword>
<name>A0A6N6MY76_9BACT</name>
<evidence type="ECO:0000313" key="2">
    <source>
        <dbReference type="Proteomes" id="UP000438699"/>
    </source>
</evidence>
<comment type="caution">
    <text evidence="1">The sequence shown here is derived from an EMBL/GenBank/DDBJ whole genome shotgun (WGS) entry which is preliminary data.</text>
</comment>
<proteinExistence type="predicted"/>
<dbReference type="EMBL" id="WAIE01000011">
    <property type="protein sequence ID" value="KAB1437323.1"/>
    <property type="molecule type" value="Genomic_DNA"/>
</dbReference>
<organism evidence="1 2">
    <name type="scientific">Pseudodesulfovibrio senegalensis</name>
    <dbReference type="NCBI Taxonomy" id="1721087"/>
    <lineage>
        <taxon>Bacteria</taxon>
        <taxon>Pseudomonadati</taxon>
        <taxon>Thermodesulfobacteriota</taxon>
        <taxon>Desulfovibrionia</taxon>
        <taxon>Desulfovibrionales</taxon>
        <taxon>Desulfovibrionaceae</taxon>
    </lineage>
</organism>
<dbReference type="RefSeq" id="WP_151152090.1">
    <property type="nucleotide sequence ID" value="NZ_WAIE01000011.1"/>
</dbReference>
<dbReference type="AlphaFoldDB" id="A0A6N6MY76"/>
<dbReference type="Proteomes" id="UP000438699">
    <property type="component" value="Unassembled WGS sequence"/>
</dbReference>
<reference evidence="1 2" key="1">
    <citation type="journal article" date="2017" name="Int. J. Syst. Evol. Microbiol.">
        <title>Desulfovibrio senegalensis sp. nov., a mesophilic sulfate reducer isolated from marine sediment.</title>
        <authorList>
            <person name="Thioye A."/>
            <person name="Gam Z.B.A."/>
            <person name="Mbengue M."/>
            <person name="Cayol J.L."/>
            <person name="Joseph-Bartoli M."/>
            <person name="Toure-Kane C."/>
            <person name="Labat M."/>
        </authorList>
    </citation>
    <scope>NUCLEOTIDE SEQUENCE [LARGE SCALE GENOMIC DNA]</scope>
    <source>
        <strain evidence="1 2">DSM 101509</strain>
    </source>
</reference>
<evidence type="ECO:0000313" key="1">
    <source>
        <dbReference type="EMBL" id="KAB1437323.1"/>
    </source>
</evidence>